<dbReference type="NCBIfam" id="TIGR00186">
    <property type="entry name" value="rRNA_methyl_3"/>
    <property type="match status" value="1"/>
</dbReference>
<dbReference type="GO" id="GO:0005829">
    <property type="term" value="C:cytosol"/>
    <property type="evidence" value="ECO:0007669"/>
    <property type="project" value="TreeGrafter"/>
</dbReference>
<dbReference type="InterPro" id="IPR004441">
    <property type="entry name" value="rRNA_MeTrfase_TrmH"/>
</dbReference>
<proteinExistence type="inferred from homology"/>
<dbReference type="InterPro" id="IPR001537">
    <property type="entry name" value="SpoU_MeTrfase"/>
</dbReference>
<dbReference type="SUPFAM" id="SSF75217">
    <property type="entry name" value="alpha/beta knot"/>
    <property type="match status" value="1"/>
</dbReference>
<evidence type="ECO:0000259" key="5">
    <source>
        <dbReference type="SMART" id="SM00967"/>
    </source>
</evidence>
<reference evidence="7" key="1">
    <citation type="submission" date="2018-02" db="EMBL/GenBank/DDBJ databases">
        <authorList>
            <person name="Hausmann B."/>
        </authorList>
    </citation>
    <scope>NUCLEOTIDE SEQUENCE [LARGE SCALE GENOMIC DNA]</scope>
    <source>
        <strain evidence="7">Peat soil MAG SbA5</strain>
    </source>
</reference>
<dbReference type="EC" id="2.1.1.185" evidence="6"/>
<dbReference type="Pfam" id="PF08032">
    <property type="entry name" value="SpoU_sub_bind"/>
    <property type="match status" value="1"/>
</dbReference>
<dbReference type="GO" id="GO:0003723">
    <property type="term" value="F:RNA binding"/>
    <property type="evidence" value="ECO:0007669"/>
    <property type="project" value="InterPro"/>
</dbReference>
<dbReference type="GO" id="GO:0008173">
    <property type="term" value="F:RNA methyltransferase activity"/>
    <property type="evidence" value="ECO:0007669"/>
    <property type="project" value="InterPro"/>
</dbReference>
<evidence type="ECO:0000256" key="2">
    <source>
        <dbReference type="ARBA" id="ARBA00022603"/>
    </source>
</evidence>
<dbReference type="OrthoDB" id="9794400at2"/>
<dbReference type="GO" id="GO:0006396">
    <property type="term" value="P:RNA processing"/>
    <property type="evidence" value="ECO:0007669"/>
    <property type="project" value="InterPro"/>
</dbReference>
<dbReference type="CDD" id="cd18103">
    <property type="entry name" value="SpoU-like_RlmB"/>
    <property type="match status" value="1"/>
</dbReference>
<comment type="similarity">
    <text evidence="1">Belongs to the class IV-like SAM-binding methyltransferase superfamily. RNA methyltransferase TrmH family.</text>
</comment>
<dbReference type="Proteomes" id="UP000239735">
    <property type="component" value="Unassembled WGS sequence"/>
</dbReference>
<dbReference type="EMBL" id="OKRB01000074">
    <property type="protein sequence ID" value="SPE19047.1"/>
    <property type="molecule type" value="Genomic_DNA"/>
</dbReference>
<dbReference type="Pfam" id="PF00588">
    <property type="entry name" value="SpoU_methylase"/>
    <property type="match status" value="1"/>
</dbReference>
<feature type="region of interest" description="Disordered" evidence="4">
    <location>
        <begin position="246"/>
        <end position="283"/>
    </location>
</feature>
<dbReference type="FunFam" id="3.40.1280.10:FF:000008">
    <property type="entry name" value="Group 3 RNA methyltransferase TrmH"/>
    <property type="match status" value="1"/>
</dbReference>
<dbReference type="Gene3D" id="3.40.1280.10">
    <property type="match status" value="1"/>
</dbReference>
<dbReference type="PANTHER" id="PTHR46429:SF1">
    <property type="entry name" value="23S RRNA (GUANOSINE-2'-O-)-METHYLTRANSFERASE RLMB"/>
    <property type="match status" value="1"/>
</dbReference>
<evidence type="ECO:0000256" key="3">
    <source>
        <dbReference type="ARBA" id="ARBA00022679"/>
    </source>
</evidence>
<feature type="domain" description="RNA 2-O ribose methyltransferase substrate binding" evidence="5">
    <location>
        <begin position="3"/>
        <end position="79"/>
    </location>
</feature>
<keyword evidence="2 6" id="KW-0489">Methyltransferase</keyword>
<evidence type="ECO:0000313" key="7">
    <source>
        <dbReference type="Proteomes" id="UP000239735"/>
    </source>
</evidence>
<accession>A0A2N9L6W6</accession>
<gene>
    <name evidence="6" type="primary">rlmB</name>
    <name evidence="6" type="ORF">SBA5_190024</name>
</gene>
<dbReference type="GO" id="GO:0032259">
    <property type="term" value="P:methylation"/>
    <property type="evidence" value="ECO:0007669"/>
    <property type="project" value="UniProtKB-KW"/>
</dbReference>
<sequence>MEVLYGLHPVEEALKAGRRRFDHVLFARERQDDRLQRLVAQCRQAGIRIRQEPREQLTLVAKTPAHQGIVALVRPQEFLSIEDLFEPDPTKAAARLILALDGVEDPQNFGALLRVADGAGVDGVILTERRSAPLSPAAVKASAGAAEHLRIARVVNLVRALEELKRHNLWIIGLDERSPTDYDQFDLTGDLVIVLGREGAGLHDLVRRTCDDLLRIPMAGGVASLNVSAAGAVVLYEAARQRRVSAARSTTSPVQKAAARSALPAKGWDGQTPKPGKQKGLGS</sequence>
<evidence type="ECO:0000256" key="4">
    <source>
        <dbReference type="SAM" id="MobiDB-lite"/>
    </source>
</evidence>
<protein>
    <submittedName>
        <fullName evidence="6">23S rRNA (Guanosine-2'-O-)-methyltransferase RlmB</fullName>
        <ecNumber evidence="6">2.1.1.185</ecNumber>
    </submittedName>
</protein>
<dbReference type="SUPFAM" id="SSF55315">
    <property type="entry name" value="L30e-like"/>
    <property type="match status" value="1"/>
</dbReference>
<organism evidence="6 7">
    <name type="scientific">Candidatus Sulfuritelmatomonas gaucii</name>
    <dbReference type="NCBI Taxonomy" id="2043161"/>
    <lineage>
        <taxon>Bacteria</taxon>
        <taxon>Pseudomonadati</taxon>
        <taxon>Acidobacteriota</taxon>
        <taxon>Terriglobia</taxon>
        <taxon>Terriglobales</taxon>
        <taxon>Acidobacteriaceae</taxon>
        <taxon>Candidatus Sulfuritelmatomonas</taxon>
    </lineage>
</organism>
<dbReference type="AlphaFoldDB" id="A0A2N9L6W6"/>
<keyword evidence="3 6" id="KW-0808">Transferase</keyword>
<evidence type="ECO:0000256" key="1">
    <source>
        <dbReference type="ARBA" id="ARBA00007228"/>
    </source>
</evidence>
<dbReference type="SMART" id="SM00967">
    <property type="entry name" value="SpoU_sub_bind"/>
    <property type="match status" value="1"/>
</dbReference>
<dbReference type="InterPro" id="IPR029026">
    <property type="entry name" value="tRNA_m1G_MTases_N"/>
</dbReference>
<dbReference type="PANTHER" id="PTHR46429">
    <property type="entry name" value="23S RRNA (GUANOSINE-2'-O-)-METHYLTRANSFERASE RLMB"/>
    <property type="match status" value="1"/>
</dbReference>
<dbReference type="Gene3D" id="3.30.1330.30">
    <property type="match status" value="1"/>
</dbReference>
<dbReference type="InterPro" id="IPR029028">
    <property type="entry name" value="Alpha/beta_knot_MTases"/>
</dbReference>
<name>A0A2N9L6W6_9BACT</name>
<evidence type="ECO:0000313" key="6">
    <source>
        <dbReference type="EMBL" id="SPE19047.1"/>
    </source>
</evidence>
<dbReference type="InterPro" id="IPR029064">
    <property type="entry name" value="Ribosomal_eL30-like_sf"/>
</dbReference>
<dbReference type="InterPro" id="IPR013123">
    <property type="entry name" value="SpoU_subst-bd"/>
</dbReference>